<evidence type="ECO:0000313" key="3">
    <source>
        <dbReference type="EMBL" id="MEQ2316636.1"/>
    </source>
</evidence>
<sequence length="109" mass="13030">FCEVITVSWLKHLSGPVVRVLLDYVDHVMLCSKLKVVLMEQKQWSDICRLQENARCLQHLCRLRIRRCLGRLRLRSPVFMGFLPLPERLKDYILYREYDLLDRQRSSPG</sequence>
<evidence type="ECO:0000256" key="1">
    <source>
        <dbReference type="ARBA" id="ARBA00004906"/>
    </source>
</evidence>
<dbReference type="Gene3D" id="1.10.750.20">
    <property type="entry name" value="SOCS box"/>
    <property type="match status" value="1"/>
</dbReference>
<comment type="pathway">
    <text evidence="1">Protein modification; protein ubiquitination.</text>
</comment>
<name>A0ABV1AG54_9TELE</name>
<dbReference type="SMART" id="SM00253">
    <property type="entry name" value="SOCS"/>
    <property type="match status" value="1"/>
</dbReference>
<evidence type="ECO:0000313" key="4">
    <source>
        <dbReference type="Proteomes" id="UP001469553"/>
    </source>
</evidence>
<dbReference type="SUPFAM" id="SSF158235">
    <property type="entry name" value="SOCS box-like"/>
    <property type="match status" value="1"/>
</dbReference>
<dbReference type="Pfam" id="PF07525">
    <property type="entry name" value="SOCS_box"/>
    <property type="match status" value="1"/>
</dbReference>
<dbReference type="InterPro" id="IPR001496">
    <property type="entry name" value="SOCS_box"/>
</dbReference>
<comment type="caution">
    <text evidence="3">The sequence shown here is derived from an EMBL/GenBank/DDBJ whole genome shotgun (WGS) entry which is preliminary data.</text>
</comment>
<gene>
    <name evidence="3" type="primary">ASB14</name>
    <name evidence="3" type="ORF">AMECASPLE_034389</name>
</gene>
<protein>
    <submittedName>
        <fullName evidence="3">Ankyrin repeat and SOCS box protein 14</fullName>
    </submittedName>
</protein>
<keyword evidence="4" id="KW-1185">Reference proteome</keyword>
<dbReference type="Proteomes" id="UP001469553">
    <property type="component" value="Unassembled WGS sequence"/>
</dbReference>
<proteinExistence type="predicted"/>
<accession>A0ABV1AG54</accession>
<organism evidence="3 4">
    <name type="scientific">Ameca splendens</name>
    <dbReference type="NCBI Taxonomy" id="208324"/>
    <lineage>
        <taxon>Eukaryota</taxon>
        <taxon>Metazoa</taxon>
        <taxon>Chordata</taxon>
        <taxon>Craniata</taxon>
        <taxon>Vertebrata</taxon>
        <taxon>Euteleostomi</taxon>
        <taxon>Actinopterygii</taxon>
        <taxon>Neopterygii</taxon>
        <taxon>Teleostei</taxon>
        <taxon>Neoteleostei</taxon>
        <taxon>Acanthomorphata</taxon>
        <taxon>Ovalentaria</taxon>
        <taxon>Atherinomorphae</taxon>
        <taxon>Cyprinodontiformes</taxon>
        <taxon>Goodeidae</taxon>
        <taxon>Ameca</taxon>
    </lineage>
</organism>
<dbReference type="SMART" id="SM00969">
    <property type="entry name" value="SOCS_box"/>
    <property type="match status" value="1"/>
</dbReference>
<dbReference type="InterPro" id="IPR036036">
    <property type="entry name" value="SOCS_box-like_dom_sf"/>
</dbReference>
<feature type="non-terminal residue" evidence="3">
    <location>
        <position position="1"/>
    </location>
</feature>
<dbReference type="PROSITE" id="PS50225">
    <property type="entry name" value="SOCS"/>
    <property type="match status" value="1"/>
</dbReference>
<feature type="domain" description="SOCS box" evidence="2">
    <location>
        <begin position="51"/>
        <end position="99"/>
    </location>
</feature>
<evidence type="ECO:0000259" key="2">
    <source>
        <dbReference type="PROSITE" id="PS50225"/>
    </source>
</evidence>
<reference evidence="3 4" key="1">
    <citation type="submission" date="2021-06" db="EMBL/GenBank/DDBJ databases">
        <authorList>
            <person name="Palmer J.M."/>
        </authorList>
    </citation>
    <scope>NUCLEOTIDE SEQUENCE [LARGE SCALE GENOMIC DNA]</scope>
    <source>
        <strain evidence="3 4">AS_MEX2019</strain>
        <tissue evidence="3">Muscle</tissue>
    </source>
</reference>
<dbReference type="EMBL" id="JAHRIP010089495">
    <property type="protein sequence ID" value="MEQ2316636.1"/>
    <property type="molecule type" value="Genomic_DNA"/>
</dbReference>